<dbReference type="EMBL" id="AMZY02000011">
    <property type="protein sequence ID" value="EMS32887.1"/>
    <property type="molecule type" value="Genomic_DNA"/>
</dbReference>
<reference evidence="1" key="1">
    <citation type="submission" date="2013-01" db="EMBL/GenBank/DDBJ databases">
        <title>Genome assembly of Mariniradius saccharolyticus AK6.</title>
        <authorList>
            <person name="Vaidya B."/>
            <person name="Khatri I."/>
            <person name="Tanuku N.R.S."/>
            <person name="Subramanian S."/>
            <person name="Pinnaka A."/>
        </authorList>
    </citation>
    <scope>NUCLEOTIDE SEQUENCE [LARGE SCALE GENOMIC DNA]</scope>
    <source>
        <strain evidence="1">AK6</strain>
    </source>
</reference>
<sequence>MGKHIMATEKFSSFHKFEERFLIRGMKSTAIHQYGTKVEYSAFIRVHFKVKKANVRFHFLKIITKAGKKVPLENFFEFHVIQLLTSSSQSKSSMRFFS</sequence>
<accession>M7XWM7</accession>
<evidence type="ECO:0000313" key="1">
    <source>
        <dbReference type="EMBL" id="EMS32887.1"/>
    </source>
</evidence>
<organism evidence="1 2">
    <name type="scientific">Mariniradius saccharolyticus AK6</name>
    <dbReference type="NCBI Taxonomy" id="1239962"/>
    <lineage>
        <taxon>Bacteria</taxon>
        <taxon>Pseudomonadati</taxon>
        <taxon>Bacteroidota</taxon>
        <taxon>Cytophagia</taxon>
        <taxon>Cytophagales</taxon>
        <taxon>Cyclobacteriaceae</taxon>
        <taxon>Mariniradius</taxon>
    </lineage>
</organism>
<keyword evidence="2" id="KW-1185">Reference proteome</keyword>
<dbReference type="AlphaFoldDB" id="M7XWM7"/>
<gene>
    <name evidence="1" type="ORF">C943_00894</name>
</gene>
<name>M7XWM7_9BACT</name>
<evidence type="ECO:0000313" key="2">
    <source>
        <dbReference type="Proteomes" id="UP000010953"/>
    </source>
</evidence>
<dbReference type="InParanoid" id="M7XWM7"/>
<dbReference type="Proteomes" id="UP000010953">
    <property type="component" value="Unassembled WGS sequence"/>
</dbReference>
<proteinExistence type="predicted"/>
<comment type="caution">
    <text evidence="1">The sequence shown here is derived from an EMBL/GenBank/DDBJ whole genome shotgun (WGS) entry which is preliminary data.</text>
</comment>
<protein>
    <submittedName>
        <fullName evidence="1">Uncharacterized protein</fullName>
    </submittedName>
</protein>